<name>A0A0A9DC58_ARUDO</name>
<protein>
    <submittedName>
        <fullName evidence="1">Uncharacterized protein</fullName>
    </submittedName>
</protein>
<reference evidence="1" key="2">
    <citation type="journal article" date="2015" name="Data Brief">
        <title>Shoot transcriptome of the giant reed, Arundo donax.</title>
        <authorList>
            <person name="Barrero R.A."/>
            <person name="Guerrero F.D."/>
            <person name="Moolhuijzen P."/>
            <person name="Goolsby J.A."/>
            <person name="Tidwell J."/>
            <person name="Bellgard S.E."/>
            <person name="Bellgard M.I."/>
        </authorList>
    </citation>
    <scope>NUCLEOTIDE SEQUENCE</scope>
    <source>
        <tissue evidence="1">Shoot tissue taken approximately 20 cm above the soil surface</tissue>
    </source>
</reference>
<sequence>MQILTTNSFNQVKMKWVNHKVAAIICRGTTRHSHQLPTHQLNYQGMTVLFSPIYLTETAKRWVQIEPGIIVFLPNCENHMHLGGRIELNVICASSTVKQDF</sequence>
<reference evidence="1" key="1">
    <citation type="submission" date="2014-09" db="EMBL/GenBank/DDBJ databases">
        <authorList>
            <person name="Magalhaes I.L.F."/>
            <person name="Oliveira U."/>
            <person name="Santos F.R."/>
            <person name="Vidigal T.H.D.A."/>
            <person name="Brescovit A.D."/>
            <person name="Santos A.J."/>
        </authorList>
    </citation>
    <scope>NUCLEOTIDE SEQUENCE</scope>
    <source>
        <tissue evidence="1">Shoot tissue taken approximately 20 cm above the soil surface</tissue>
    </source>
</reference>
<dbReference type="EMBL" id="GBRH01213617">
    <property type="protein sequence ID" value="JAD84278.1"/>
    <property type="molecule type" value="Transcribed_RNA"/>
</dbReference>
<dbReference type="AlphaFoldDB" id="A0A0A9DC58"/>
<accession>A0A0A9DC58</accession>
<evidence type="ECO:0000313" key="1">
    <source>
        <dbReference type="EMBL" id="JAD84278.1"/>
    </source>
</evidence>
<organism evidence="1">
    <name type="scientific">Arundo donax</name>
    <name type="common">Giant reed</name>
    <name type="synonym">Donax arundinaceus</name>
    <dbReference type="NCBI Taxonomy" id="35708"/>
    <lineage>
        <taxon>Eukaryota</taxon>
        <taxon>Viridiplantae</taxon>
        <taxon>Streptophyta</taxon>
        <taxon>Embryophyta</taxon>
        <taxon>Tracheophyta</taxon>
        <taxon>Spermatophyta</taxon>
        <taxon>Magnoliopsida</taxon>
        <taxon>Liliopsida</taxon>
        <taxon>Poales</taxon>
        <taxon>Poaceae</taxon>
        <taxon>PACMAD clade</taxon>
        <taxon>Arundinoideae</taxon>
        <taxon>Arundineae</taxon>
        <taxon>Arundo</taxon>
    </lineage>
</organism>
<proteinExistence type="predicted"/>